<keyword evidence="2" id="KW-1185">Reference proteome</keyword>
<dbReference type="EMBL" id="VULT01000004">
    <property type="protein sequence ID" value="MSS16848.1"/>
    <property type="molecule type" value="Genomic_DNA"/>
</dbReference>
<dbReference type="Proteomes" id="UP000483362">
    <property type="component" value="Unassembled WGS sequence"/>
</dbReference>
<organism evidence="1 2">
    <name type="scientific">Sodaliphilus pleomorphus</name>
    <dbReference type="NCBI Taxonomy" id="2606626"/>
    <lineage>
        <taxon>Bacteria</taxon>
        <taxon>Pseudomonadati</taxon>
        <taxon>Bacteroidota</taxon>
        <taxon>Bacteroidia</taxon>
        <taxon>Bacteroidales</taxon>
        <taxon>Muribaculaceae</taxon>
        <taxon>Sodaliphilus</taxon>
    </lineage>
</organism>
<accession>A0A6L5XCB3</accession>
<reference evidence="1 2" key="1">
    <citation type="submission" date="2019-08" db="EMBL/GenBank/DDBJ databases">
        <title>In-depth cultivation of the pig gut microbiome towards novel bacterial diversity and tailored functional studies.</title>
        <authorList>
            <person name="Wylensek D."/>
            <person name="Hitch T.C.A."/>
            <person name="Clavel T."/>
        </authorList>
    </citation>
    <scope>NUCLEOTIDE SEQUENCE [LARGE SCALE GENOMIC DNA]</scope>
    <source>
        <strain evidence="1 2">Oil-RF-744-WCA-WT-10</strain>
    </source>
</reference>
<gene>
    <name evidence="1" type="ORF">FYJ29_03580</name>
</gene>
<evidence type="ECO:0000313" key="2">
    <source>
        <dbReference type="Proteomes" id="UP000483362"/>
    </source>
</evidence>
<dbReference type="RefSeq" id="WP_154328312.1">
    <property type="nucleotide sequence ID" value="NZ_CP045696.1"/>
</dbReference>
<dbReference type="AlphaFoldDB" id="A0A6L5XCB3"/>
<sequence>MSVKERLILFIKSLGITNAEFERVCNLSNGFVNNTNDRMRKSSLKQISDAFPQLNVDWVINGNGEMLLPEEKNPTTINDLIKIVGKLVEQGEVNAEANRANAEAINRLSLNLERLITLIESNGSISIEKAIE</sequence>
<proteinExistence type="predicted"/>
<comment type="caution">
    <text evidence="1">The sequence shown here is derived from an EMBL/GenBank/DDBJ whole genome shotgun (WGS) entry which is preliminary data.</text>
</comment>
<evidence type="ECO:0000313" key="1">
    <source>
        <dbReference type="EMBL" id="MSS16848.1"/>
    </source>
</evidence>
<name>A0A6L5XCB3_9BACT</name>
<protein>
    <recommendedName>
        <fullName evidence="3">XRE family transcriptional regulator</fullName>
    </recommendedName>
</protein>
<evidence type="ECO:0008006" key="3">
    <source>
        <dbReference type="Google" id="ProtNLM"/>
    </source>
</evidence>